<accession>A0A3D9ZPI0</accession>
<dbReference type="Gene3D" id="3.40.50.720">
    <property type="entry name" value="NAD(P)-binding Rossmann-like Domain"/>
    <property type="match status" value="1"/>
</dbReference>
<dbReference type="InterPro" id="IPR013328">
    <property type="entry name" value="6PGD_dom2"/>
</dbReference>
<dbReference type="InterPro" id="IPR036291">
    <property type="entry name" value="NAD(P)-bd_dom_sf"/>
</dbReference>
<name>A0A3D9ZPI0_9ACTN</name>
<dbReference type="Pfam" id="PF03446">
    <property type="entry name" value="NAD_binding_2"/>
    <property type="match status" value="1"/>
</dbReference>
<feature type="domain" description="6-phosphogluconate dehydrogenase NADP-binding" evidence="1">
    <location>
        <begin position="10"/>
        <end position="118"/>
    </location>
</feature>
<dbReference type="Gene3D" id="1.10.1040.10">
    <property type="entry name" value="N-(1-d-carboxylethyl)-l-norvaline Dehydrogenase, domain 2"/>
    <property type="match status" value="1"/>
</dbReference>
<dbReference type="InterPro" id="IPR015814">
    <property type="entry name" value="Pgluconate_DH_NAD-bd_C"/>
</dbReference>
<dbReference type="EMBL" id="QUMQ01000001">
    <property type="protein sequence ID" value="REF98392.1"/>
    <property type="molecule type" value="Genomic_DNA"/>
</dbReference>
<dbReference type="SUPFAM" id="SSF51735">
    <property type="entry name" value="NAD(P)-binding Rossmann-fold domains"/>
    <property type="match status" value="1"/>
</dbReference>
<protein>
    <submittedName>
        <fullName evidence="3">6-phosphogluconate dehydrogenase-like protein</fullName>
    </submittedName>
</protein>
<feature type="domain" description="Phosphogluconate dehydrogenase NAD-binding putative C-terminal" evidence="2">
    <location>
        <begin position="187"/>
        <end position="255"/>
    </location>
</feature>
<evidence type="ECO:0000259" key="2">
    <source>
        <dbReference type="Pfam" id="PF09130"/>
    </source>
</evidence>
<gene>
    <name evidence="3" type="ORF">DFJ67_4410</name>
</gene>
<comment type="caution">
    <text evidence="3">The sequence shown here is derived from an EMBL/GenBank/DDBJ whole genome shotgun (WGS) entry which is preliminary data.</text>
</comment>
<dbReference type="Proteomes" id="UP000256913">
    <property type="component" value="Unassembled WGS sequence"/>
</dbReference>
<dbReference type="GO" id="GO:0050661">
    <property type="term" value="F:NADP binding"/>
    <property type="evidence" value="ECO:0007669"/>
    <property type="project" value="InterPro"/>
</dbReference>
<evidence type="ECO:0000313" key="4">
    <source>
        <dbReference type="Proteomes" id="UP000256913"/>
    </source>
</evidence>
<reference evidence="3 4" key="1">
    <citation type="submission" date="2018-08" db="EMBL/GenBank/DDBJ databases">
        <title>Sequencing the genomes of 1000 actinobacteria strains.</title>
        <authorList>
            <person name="Klenk H.-P."/>
        </authorList>
    </citation>
    <scope>NUCLEOTIDE SEQUENCE [LARGE SCALE GENOMIC DNA]</scope>
    <source>
        <strain evidence="3 4">DSM 44099</strain>
    </source>
</reference>
<keyword evidence="4" id="KW-1185">Reference proteome</keyword>
<dbReference type="RefSeq" id="WP_116069685.1">
    <property type="nucleotide sequence ID" value="NZ_BONB01000047.1"/>
</dbReference>
<dbReference type="AlphaFoldDB" id="A0A3D9ZPI0"/>
<evidence type="ECO:0000313" key="3">
    <source>
        <dbReference type="EMBL" id="REF98392.1"/>
    </source>
</evidence>
<dbReference type="InterPro" id="IPR008927">
    <property type="entry name" value="6-PGluconate_DH-like_C_sf"/>
</dbReference>
<evidence type="ECO:0000259" key="1">
    <source>
        <dbReference type="Pfam" id="PF03446"/>
    </source>
</evidence>
<organism evidence="3 4">
    <name type="scientific">Asanoa ferruginea</name>
    <dbReference type="NCBI Taxonomy" id="53367"/>
    <lineage>
        <taxon>Bacteria</taxon>
        <taxon>Bacillati</taxon>
        <taxon>Actinomycetota</taxon>
        <taxon>Actinomycetes</taxon>
        <taxon>Micromonosporales</taxon>
        <taxon>Micromonosporaceae</taxon>
        <taxon>Asanoa</taxon>
    </lineage>
</organism>
<dbReference type="InterPro" id="IPR006115">
    <property type="entry name" value="6PGDH_NADP-bd"/>
</dbReference>
<dbReference type="SUPFAM" id="SSF48179">
    <property type="entry name" value="6-phosphogluconate dehydrogenase C-terminal domain-like"/>
    <property type="match status" value="1"/>
</dbReference>
<dbReference type="OrthoDB" id="943692at2"/>
<sequence length="260" mass="26279">MAQSAIATAVAVLGLGEAGGRFAVDLVRAGATVSGFDPRVDAPPGVRPATDGADACRGADLVLSVNSAADAHDALAQGLPGCRPGTIWAELNTAAPRLKETVAAAAADAGVAVVDVAIMAPVPGLGLAVPMTASGREAAAFATLMQPFGAHVDVIDGPFGAAATRKLLRSVFYKGLAAAVVEARAAAEAAGLTDWLDDNIRKELTRADAATLDRLTQGSVTHARRRADEMAAAAALLDDLGVPARIARASRDWLNDLSAT</sequence>
<dbReference type="Pfam" id="PF09130">
    <property type="entry name" value="DUF1932"/>
    <property type="match status" value="1"/>
</dbReference>
<proteinExistence type="predicted"/>